<feature type="compositionally biased region" description="Polar residues" evidence="1">
    <location>
        <begin position="195"/>
        <end position="204"/>
    </location>
</feature>
<dbReference type="PANTHER" id="PTHR44825:SF1">
    <property type="entry name" value="DNAJ HOMOLOG SUBFAMILY C MEMBER 4"/>
    <property type="match status" value="1"/>
</dbReference>
<gene>
    <name evidence="3" type="ORF">Dda_2283</name>
</gene>
<dbReference type="PRINTS" id="PR00625">
    <property type="entry name" value="JDOMAIN"/>
</dbReference>
<dbReference type="PROSITE" id="PS50076">
    <property type="entry name" value="DNAJ_2"/>
    <property type="match status" value="1"/>
</dbReference>
<dbReference type="Pfam" id="PF00226">
    <property type="entry name" value="DnaJ"/>
    <property type="match status" value="1"/>
</dbReference>
<feature type="compositionally biased region" description="Basic and acidic residues" evidence="1">
    <location>
        <begin position="113"/>
        <end position="152"/>
    </location>
</feature>
<dbReference type="AlphaFoldDB" id="A0AAD6J384"/>
<reference evidence="3" key="1">
    <citation type="submission" date="2023-01" db="EMBL/GenBank/DDBJ databases">
        <title>The chitinases involved in constricting ring structure development in the nematode-trapping fungus Drechslerella dactyloides.</title>
        <authorList>
            <person name="Wang R."/>
            <person name="Zhang L."/>
            <person name="Tang P."/>
            <person name="Li S."/>
            <person name="Liang L."/>
        </authorList>
    </citation>
    <scope>NUCLEOTIDE SEQUENCE</scope>
    <source>
        <strain evidence="3">YMF1.00031</strain>
    </source>
</reference>
<dbReference type="EMBL" id="JAQGDS010000002">
    <property type="protein sequence ID" value="KAJ6263713.1"/>
    <property type="molecule type" value="Genomic_DNA"/>
</dbReference>
<dbReference type="InterPro" id="IPR001623">
    <property type="entry name" value="DnaJ_domain"/>
</dbReference>
<dbReference type="InterPro" id="IPR052763">
    <property type="entry name" value="DnaJ_C4"/>
</dbReference>
<dbReference type="SUPFAM" id="SSF46565">
    <property type="entry name" value="Chaperone J-domain"/>
    <property type="match status" value="1"/>
</dbReference>
<comment type="caution">
    <text evidence="3">The sequence shown here is derived from an EMBL/GenBank/DDBJ whole genome shotgun (WGS) entry which is preliminary data.</text>
</comment>
<keyword evidence="4" id="KW-1185">Reference proteome</keyword>
<dbReference type="Gene3D" id="1.10.287.110">
    <property type="entry name" value="DnaJ domain"/>
    <property type="match status" value="1"/>
</dbReference>
<sequence length="294" mass="34003">MPTYLKASPETVSHYYVLNVEHDATSAQIKRAFRCLSRRYHTDKNPGVGAEEAAELNTKFVKLLEAYKCLLDEASRKIYDTRCATIVFSPRVLDDNDPGNWFREQYEREKKARAEEAERRRKEERAKNATKSREQQAKQRRETGEGAENVKQEEEEEDAAEFIRRFVSDLFAQHQRKSSRKPDHIPSHPRAKAESPNTGNTPQSAEAPPEFTPEPECPHKDEPEYCANCYARLFDPVPTWSSGSRWSDAEYESLKALRQKHPCGPFAWDIITSKLNDQYGRHRSVSAVKSKYYK</sequence>
<evidence type="ECO:0000313" key="3">
    <source>
        <dbReference type="EMBL" id="KAJ6263713.1"/>
    </source>
</evidence>
<dbReference type="Proteomes" id="UP001221413">
    <property type="component" value="Unassembled WGS sequence"/>
</dbReference>
<feature type="region of interest" description="Disordered" evidence="1">
    <location>
        <begin position="173"/>
        <end position="218"/>
    </location>
</feature>
<feature type="region of interest" description="Disordered" evidence="1">
    <location>
        <begin position="113"/>
        <end position="157"/>
    </location>
</feature>
<dbReference type="CDD" id="cd06257">
    <property type="entry name" value="DnaJ"/>
    <property type="match status" value="1"/>
</dbReference>
<name>A0AAD6J384_DREDA</name>
<dbReference type="InterPro" id="IPR036869">
    <property type="entry name" value="J_dom_sf"/>
</dbReference>
<protein>
    <recommendedName>
        <fullName evidence="2">J domain-containing protein</fullName>
    </recommendedName>
</protein>
<evidence type="ECO:0000313" key="4">
    <source>
        <dbReference type="Proteomes" id="UP001221413"/>
    </source>
</evidence>
<evidence type="ECO:0000256" key="1">
    <source>
        <dbReference type="SAM" id="MobiDB-lite"/>
    </source>
</evidence>
<evidence type="ECO:0000259" key="2">
    <source>
        <dbReference type="PROSITE" id="PS50076"/>
    </source>
</evidence>
<dbReference type="PANTHER" id="PTHR44825">
    <property type="match status" value="1"/>
</dbReference>
<organism evidence="3 4">
    <name type="scientific">Drechslerella dactyloides</name>
    <name type="common">Nematode-trapping fungus</name>
    <name type="synonym">Arthrobotrys dactyloides</name>
    <dbReference type="NCBI Taxonomy" id="74499"/>
    <lineage>
        <taxon>Eukaryota</taxon>
        <taxon>Fungi</taxon>
        <taxon>Dikarya</taxon>
        <taxon>Ascomycota</taxon>
        <taxon>Pezizomycotina</taxon>
        <taxon>Orbiliomycetes</taxon>
        <taxon>Orbiliales</taxon>
        <taxon>Orbiliaceae</taxon>
        <taxon>Drechslerella</taxon>
    </lineage>
</organism>
<proteinExistence type="predicted"/>
<dbReference type="SMART" id="SM00271">
    <property type="entry name" value="DnaJ"/>
    <property type="match status" value="1"/>
</dbReference>
<feature type="domain" description="J" evidence="2">
    <location>
        <begin position="13"/>
        <end position="83"/>
    </location>
</feature>
<accession>A0AAD6J384</accession>